<evidence type="ECO:0000256" key="1">
    <source>
        <dbReference type="SAM" id="MobiDB-lite"/>
    </source>
</evidence>
<evidence type="ECO:0000313" key="4">
    <source>
        <dbReference type="RefSeq" id="XP_014936466.1"/>
    </source>
</evidence>
<feature type="signal peptide" evidence="2">
    <location>
        <begin position="1"/>
        <end position="19"/>
    </location>
</feature>
<organism evidence="3 4">
    <name type="scientific">Acinonyx jubatus</name>
    <name type="common">Cheetah</name>
    <dbReference type="NCBI Taxonomy" id="32536"/>
    <lineage>
        <taxon>Eukaryota</taxon>
        <taxon>Metazoa</taxon>
        <taxon>Chordata</taxon>
        <taxon>Craniata</taxon>
        <taxon>Vertebrata</taxon>
        <taxon>Euteleostomi</taxon>
        <taxon>Mammalia</taxon>
        <taxon>Eutheria</taxon>
        <taxon>Laurasiatheria</taxon>
        <taxon>Carnivora</taxon>
        <taxon>Feliformia</taxon>
        <taxon>Felidae</taxon>
        <taxon>Felinae</taxon>
        <taxon>Acinonyx</taxon>
    </lineage>
</organism>
<dbReference type="GO" id="GO:0008284">
    <property type="term" value="P:positive regulation of cell population proliferation"/>
    <property type="evidence" value="ECO:0007669"/>
    <property type="project" value="TreeGrafter"/>
</dbReference>
<feature type="region of interest" description="Disordered" evidence="1">
    <location>
        <begin position="20"/>
        <end position="67"/>
    </location>
</feature>
<feature type="compositionally biased region" description="Low complexity" evidence="1">
    <location>
        <begin position="44"/>
        <end position="57"/>
    </location>
</feature>
<dbReference type="AlphaFoldDB" id="A0A6J0A0N6"/>
<feature type="chain" id="PRO_5027005314" evidence="2">
    <location>
        <begin position="20"/>
        <end position="119"/>
    </location>
</feature>
<dbReference type="GO" id="GO:0030141">
    <property type="term" value="C:secretory granule"/>
    <property type="evidence" value="ECO:0007669"/>
    <property type="project" value="TreeGrafter"/>
</dbReference>
<gene>
    <name evidence="4" type="primary">LACRT</name>
</gene>
<dbReference type="GO" id="GO:0051047">
    <property type="term" value="P:positive regulation of secretion"/>
    <property type="evidence" value="ECO:0007669"/>
    <property type="project" value="TreeGrafter"/>
</dbReference>
<dbReference type="GO" id="GO:0005576">
    <property type="term" value="C:extracellular region"/>
    <property type="evidence" value="ECO:0007669"/>
    <property type="project" value="TreeGrafter"/>
</dbReference>
<sequence length="119" mass="12635">MRFSALLLLAALAGALVCAQDASSDPTEATPGTVATEPEVTTSPAETVPPQETPQEPNSATTSKEGLNPLKFLVSKGSLVAEHGFQEARKKLHEGKLYERGVELAEKLKKFVPSSFLLS</sequence>
<dbReference type="KEGG" id="aju:106982804"/>
<reference evidence="4" key="1">
    <citation type="submission" date="2025-08" db="UniProtKB">
        <authorList>
            <consortium name="RefSeq"/>
        </authorList>
    </citation>
    <scope>IDENTIFICATION</scope>
    <source>
        <tissue evidence="4">Blood</tissue>
    </source>
</reference>
<accession>A0A6J0A0N6</accession>
<keyword evidence="2" id="KW-0732">Signal</keyword>
<keyword evidence="3" id="KW-1185">Reference proteome</keyword>
<dbReference type="RefSeq" id="XP_014936466.1">
    <property type="nucleotide sequence ID" value="XM_015080980.2"/>
</dbReference>
<evidence type="ECO:0000313" key="3">
    <source>
        <dbReference type="Proteomes" id="UP001652583"/>
    </source>
</evidence>
<dbReference type="InterPro" id="IPR043557">
    <property type="entry name" value="Dermcidin/Lacritin"/>
</dbReference>
<proteinExistence type="predicted"/>
<dbReference type="GO" id="GO:0019722">
    <property type="term" value="P:calcium-mediated signaling"/>
    <property type="evidence" value="ECO:0007669"/>
    <property type="project" value="TreeGrafter"/>
</dbReference>
<dbReference type="PANTHER" id="PTHR40711:SF2">
    <property type="entry name" value="EXTRACELLULAR GLYCOPROTEIN LACRITIN"/>
    <property type="match status" value="1"/>
</dbReference>
<dbReference type="PANTHER" id="PTHR40711">
    <property type="entry name" value="DERMCIDIN-RELATED"/>
    <property type="match status" value="1"/>
</dbReference>
<name>A0A6J0A0N6_ACIJB</name>
<protein>
    <submittedName>
        <fullName evidence="4">Extracellular glycoprotein lacritin</fullName>
    </submittedName>
</protein>
<dbReference type="Proteomes" id="UP001652583">
    <property type="component" value="Chromosome B4"/>
</dbReference>
<evidence type="ECO:0000256" key="2">
    <source>
        <dbReference type="SAM" id="SignalP"/>
    </source>
</evidence>